<dbReference type="GeneID" id="123141192"/>
<dbReference type="Proteomes" id="UP000019116">
    <property type="component" value="Chromosome 6D"/>
</dbReference>
<evidence type="ECO:0000256" key="1">
    <source>
        <dbReference type="SAM" id="Phobius"/>
    </source>
</evidence>
<evidence type="ECO:0000313" key="3">
    <source>
        <dbReference type="EnsemblPlants" id="TraesCS6D02G081400.1"/>
    </source>
</evidence>
<dbReference type="Gramene" id="TraesLDM6D03G03671720.1">
    <property type="protein sequence ID" value="TraesLDM6D03G03671720.1"/>
    <property type="gene ID" value="TraesLDM6D03G03671720"/>
</dbReference>
<dbReference type="Gramene" id="TraesJUL6D03G03700960.1">
    <property type="protein sequence ID" value="TraesJUL6D03G03700960.1"/>
    <property type="gene ID" value="TraesJUL6D03G03700960"/>
</dbReference>
<dbReference type="Gramene" id="TraesCS6D02G081400.1">
    <property type="protein sequence ID" value="TraesCS6D02G081400.1"/>
    <property type="gene ID" value="TraesCS6D02G081400"/>
</dbReference>
<dbReference type="Gramene" id="TraesSTA6D03G03661750.1">
    <property type="protein sequence ID" value="TraesSTA6D03G03661750.1"/>
    <property type="gene ID" value="TraesSTA6D03G03661750"/>
</dbReference>
<keyword evidence="1" id="KW-0472">Membrane</keyword>
<name>A0A3B6QDF1_WHEAT</name>
<organism evidence="3">
    <name type="scientific">Triticum aestivum</name>
    <name type="common">Wheat</name>
    <dbReference type="NCBI Taxonomy" id="4565"/>
    <lineage>
        <taxon>Eukaryota</taxon>
        <taxon>Viridiplantae</taxon>
        <taxon>Streptophyta</taxon>
        <taxon>Embryophyta</taxon>
        <taxon>Tracheophyta</taxon>
        <taxon>Spermatophyta</taxon>
        <taxon>Magnoliopsida</taxon>
        <taxon>Liliopsida</taxon>
        <taxon>Poales</taxon>
        <taxon>Poaceae</taxon>
        <taxon>BOP clade</taxon>
        <taxon>Pooideae</taxon>
        <taxon>Triticodae</taxon>
        <taxon>Triticeae</taxon>
        <taxon>Triticinae</taxon>
        <taxon>Triticum</taxon>
    </lineage>
</organism>
<dbReference type="EnsemblPlants" id="TraesCS6D02G081400.1">
    <property type="protein sequence ID" value="TraesCS6D02G081400.1"/>
    <property type="gene ID" value="TraesCS6D02G081400"/>
</dbReference>
<dbReference type="Gramene" id="TraesARI6D03G03631990.1">
    <property type="protein sequence ID" value="TraesARI6D03G03631990.1"/>
    <property type="gene ID" value="TraesARI6D03G03631990"/>
</dbReference>
<proteinExistence type="predicted"/>
<keyword evidence="2" id="KW-0732">Signal</keyword>
<dbReference type="Gramene" id="TraesCAD_scaffold_033882_01G000100.1">
    <property type="protein sequence ID" value="TraesCAD_scaffold_033882_01G000100.1"/>
    <property type="gene ID" value="TraesCAD_scaffold_033882_01G000100"/>
</dbReference>
<sequence>MIALLLLAPACVLFFLRAACSSSDSEVKEENEVEDRSEIFPWPLIWPVQGFITVATLAAPIAFVLQMCGFREASYLICVAAVLCSVLLLALFYIAAAVAIWRMSPQQRSIAGMLRMSLRLATNKVAE</sequence>
<dbReference type="Gramene" id="TraesMAC6D03G03666570.1">
    <property type="protein sequence ID" value="TraesMAC6D03G03666570.1"/>
    <property type="gene ID" value="TraesMAC6D03G03666570"/>
</dbReference>
<evidence type="ECO:0000256" key="2">
    <source>
        <dbReference type="SAM" id="SignalP"/>
    </source>
</evidence>
<gene>
    <name evidence="3" type="primary">LOC123141192</name>
</gene>
<reference evidence="3" key="1">
    <citation type="submission" date="2018-08" db="EMBL/GenBank/DDBJ databases">
        <authorList>
            <person name="Rossello M."/>
        </authorList>
    </citation>
    <scope>NUCLEOTIDE SEQUENCE [LARGE SCALE GENOMIC DNA]</scope>
    <source>
        <strain evidence="3">cv. Chinese Spring</strain>
    </source>
</reference>
<reference evidence="3" key="2">
    <citation type="submission" date="2018-10" db="UniProtKB">
        <authorList>
            <consortium name="EnsemblPlants"/>
        </authorList>
    </citation>
    <scope>IDENTIFICATION</scope>
</reference>
<feature type="chain" id="PRO_5043179523" evidence="2">
    <location>
        <begin position="22"/>
        <end position="127"/>
    </location>
</feature>
<dbReference type="Gramene" id="TraesWEE_scaffold_033075_01G000600.1">
    <property type="protein sequence ID" value="TraesWEE_scaffold_033075_01G000600.1"/>
    <property type="gene ID" value="TraesWEE_scaffold_033075_01G000600"/>
</dbReference>
<dbReference type="Gramene" id="TraesROB_scaffold_161664_01G000100.1">
    <property type="protein sequence ID" value="TraesROB_scaffold_161664_01G000100.1"/>
    <property type="gene ID" value="TraesROB_scaffold_161664_01G000100"/>
</dbReference>
<feature type="signal peptide" evidence="2">
    <location>
        <begin position="1"/>
        <end position="21"/>
    </location>
</feature>
<dbReference type="Gramene" id="TraesCS6D03G0170800.1">
    <property type="protein sequence ID" value="TraesCS6D03G0170800.1.CDS"/>
    <property type="gene ID" value="TraesCS6D03G0170800"/>
</dbReference>
<dbReference type="Gramene" id="TraesLAC6D03G03618300.1">
    <property type="protein sequence ID" value="TraesLAC6D03G03618300.1"/>
    <property type="gene ID" value="TraesLAC6D03G03618300"/>
</dbReference>
<dbReference type="Gramene" id="TraesJAG6D03G03651150.1">
    <property type="protein sequence ID" value="TraesJAG6D03G03651150.1"/>
    <property type="gene ID" value="TraesJAG6D03G03651150"/>
</dbReference>
<dbReference type="Gramene" id="TraesRN6D0100192100.1">
    <property type="protein sequence ID" value="TraesRN6D0100192100.1"/>
    <property type="gene ID" value="TraesRN6D0100192100"/>
</dbReference>
<dbReference type="Gramene" id="TraesSYM6D03G03614700.1">
    <property type="protein sequence ID" value="TraesSYM6D03G03614700.1"/>
    <property type="gene ID" value="TraesSYM6D03G03614700"/>
</dbReference>
<dbReference type="Gramene" id="TraesNOR6D03G03708430.1">
    <property type="protein sequence ID" value="TraesNOR6D03G03708430.1"/>
    <property type="gene ID" value="TraesNOR6D03G03708430"/>
</dbReference>
<dbReference type="RefSeq" id="XP_044416340.1">
    <property type="nucleotide sequence ID" value="XM_044560405.1"/>
</dbReference>
<dbReference type="Gramene" id="TraesCLE_scaffold_072468_01G000100.1">
    <property type="protein sequence ID" value="TraesCLE_scaffold_072468_01G000100.1"/>
    <property type="gene ID" value="TraesCLE_scaffold_072468_01G000100"/>
</dbReference>
<evidence type="ECO:0000313" key="4">
    <source>
        <dbReference type="Proteomes" id="UP000019116"/>
    </source>
</evidence>
<dbReference type="AlphaFoldDB" id="A0A3B6QDF1"/>
<keyword evidence="1" id="KW-0812">Transmembrane</keyword>
<protein>
    <submittedName>
        <fullName evidence="3">Uncharacterized protein</fullName>
    </submittedName>
</protein>
<feature type="transmembrane region" description="Helical" evidence="1">
    <location>
        <begin position="77"/>
        <end position="101"/>
    </location>
</feature>
<keyword evidence="1" id="KW-1133">Transmembrane helix</keyword>
<keyword evidence="4" id="KW-1185">Reference proteome</keyword>
<accession>A0A3B6QDF1</accession>
<dbReference type="OrthoDB" id="10294962at2759"/>
<feature type="transmembrane region" description="Helical" evidence="1">
    <location>
        <begin position="44"/>
        <end position="65"/>
    </location>
</feature>